<dbReference type="InterPro" id="IPR015424">
    <property type="entry name" value="PyrdxlP-dep_Trfase"/>
</dbReference>
<gene>
    <name evidence="1" type="ORF">IE077_003627</name>
</gene>
<reference evidence="1 2" key="1">
    <citation type="journal article" date="2020" name="bioRxiv">
        <title>Metabolic contributions of an alphaproteobacterial endosymbiont in the apicomplexan Cardiosporidium cionae.</title>
        <authorList>
            <person name="Hunter E.S."/>
            <person name="Paight C.J."/>
            <person name="Lane C.E."/>
        </authorList>
    </citation>
    <scope>NUCLEOTIDE SEQUENCE [LARGE SCALE GENOMIC DNA]</scope>
    <source>
        <strain evidence="1">ESH_2018</strain>
    </source>
</reference>
<dbReference type="Gene3D" id="3.40.640.10">
    <property type="entry name" value="Type I PLP-dependent aspartate aminotransferase-like (Major domain)"/>
    <property type="match status" value="1"/>
</dbReference>
<evidence type="ECO:0000313" key="2">
    <source>
        <dbReference type="Proteomes" id="UP000823046"/>
    </source>
</evidence>
<dbReference type="InterPro" id="IPR000653">
    <property type="entry name" value="DegT/StrS_aminotransferase"/>
</dbReference>
<organism evidence="1 2">
    <name type="scientific">Cardiosporidium cionae</name>
    <dbReference type="NCBI Taxonomy" id="476202"/>
    <lineage>
        <taxon>Eukaryota</taxon>
        <taxon>Sar</taxon>
        <taxon>Alveolata</taxon>
        <taxon>Apicomplexa</taxon>
        <taxon>Aconoidasida</taxon>
        <taxon>Nephromycida</taxon>
        <taxon>Cardiosporidium</taxon>
    </lineage>
</organism>
<evidence type="ECO:0000313" key="1">
    <source>
        <dbReference type="EMBL" id="KAF8820063.1"/>
    </source>
</evidence>
<dbReference type="SUPFAM" id="SSF53383">
    <property type="entry name" value="PLP-dependent transferases"/>
    <property type="match status" value="1"/>
</dbReference>
<dbReference type="InterPro" id="IPR015421">
    <property type="entry name" value="PyrdxlP-dep_Trfase_major"/>
</dbReference>
<dbReference type="PANTHER" id="PTHR30244:SF34">
    <property type="entry name" value="DTDP-4-AMINO-4,6-DIDEOXYGALACTOSE TRANSAMINASE"/>
    <property type="match status" value="1"/>
</dbReference>
<name>A0ABQ7J7U5_9APIC</name>
<accession>A0ABQ7J7U5</accession>
<proteinExistence type="predicted"/>
<dbReference type="Pfam" id="PF01041">
    <property type="entry name" value="DegT_DnrJ_EryC1"/>
    <property type="match status" value="1"/>
</dbReference>
<dbReference type="EMBL" id="JADAQX010000495">
    <property type="protein sequence ID" value="KAF8820063.1"/>
    <property type="molecule type" value="Genomic_DNA"/>
</dbReference>
<comment type="caution">
    <text evidence="1">The sequence shown here is derived from an EMBL/GenBank/DDBJ whole genome shotgun (WGS) entry which is preliminary data.</text>
</comment>
<keyword evidence="2" id="KW-1185">Reference proteome</keyword>
<protein>
    <submittedName>
        <fullName evidence="1">Peroxiredoxin-2E-2, chloroplastic</fullName>
    </submittedName>
</protein>
<dbReference type="Proteomes" id="UP000823046">
    <property type="component" value="Unassembled WGS sequence"/>
</dbReference>
<sequence length="524" mass="58967">MALFSFLPSFPLLVDIDFHQWKKQILPAIFSKPDIDNNECLAQAWNTVSGGMPETKKTFIDRMHPLNFLAPKFGSKQDKMGKDIAQCSYSTKQQTNGNIRGSIHDLSSQNPFSINPNYIKRERTSLSIVCLSVRSALDLFLQAVALPEGSEILIGAINIPDIVTIIEKHHLVPVPVDIEIDTLAIKLDELPRLLTTKTRAILVAHLFGAINSLNAIIHFAKMKKLLVIEDCAECFSGSEYSGHPQSDMVAFSFGVIKTNTACGGAIANIKDNTIAEKMTKIQAEYPQMPITKYLWKLTIGLLACFVQSRIATKLFLFGNLKLGIDYKPCFLRLIRGFNTTEKSLQKFRYRPNPLLEKILRIRLENWDMKPFQKQMRQLRVFTDKIRKANVVVPGHAATYRNFWLYPVLAAKGSSSKDTVLKFQELGIDAAVSSSQISLIMPPKSFPIAANAHKLMEKILYLPVHRRSTVHQMVCVVESCRRVYEEIPSFISEKAIISKTDVQQQVIASAEPSQFLNTSEEILPN</sequence>
<dbReference type="PANTHER" id="PTHR30244">
    <property type="entry name" value="TRANSAMINASE"/>
    <property type="match status" value="1"/>
</dbReference>